<sequence length="179" mass="19198">VGLDNAGKTTTLYHLHMGETVKTQPTIGSNVWDLGGQVSLRLSWAAYYASTDAVIVVIDSTDRARMGIARQELANILASPQLAGACILVFANKQARGGGGMRRWWSPGGDDPCAADLPEAMSVQELSETLDLVSIKDHNWHVQASCAVSGEGLKEGLQWIARHIKAQNTSIFPSLPSLT</sequence>
<feature type="binding site" evidence="6">
    <location>
        <begin position="92"/>
        <end position="116"/>
    </location>
    <ligand>
        <name>GTP</name>
        <dbReference type="ChEBI" id="CHEBI:37565"/>
    </ligand>
</feature>
<feature type="binding site" evidence="6">
    <location>
        <position position="36"/>
    </location>
    <ligand>
        <name>GTP</name>
        <dbReference type="ChEBI" id="CHEBI:37565"/>
    </ligand>
</feature>
<evidence type="ECO:0000256" key="2">
    <source>
        <dbReference type="ARBA" id="ARBA00022707"/>
    </source>
</evidence>
<accession>A0A3M7KZU1</accession>
<dbReference type="Gene3D" id="3.40.50.300">
    <property type="entry name" value="P-loop containing nucleotide triphosphate hydrolases"/>
    <property type="match status" value="1"/>
</dbReference>
<dbReference type="EMBL" id="QOKY01000154">
    <property type="protein sequence ID" value="RMZ56028.1"/>
    <property type="molecule type" value="Genomic_DNA"/>
</dbReference>
<keyword evidence="5 6" id="KW-0342">GTP-binding</keyword>
<keyword evidence="7" id="KW-0460">Magnesium</keyword>
<feature type="binding site" evidence="7">
    <location>
        <position position="26"/>
    </location>
    <ligand>
        <name>Mg(2+)</name>
        <dbReference type="ChEBI" id="CHEBI:18420"/>
    </ligand>
</feature>
<keyword evidence="4" id="KW-0813">Transport</keyword>
<protein>
    <submittedName>
        <fullName evidence="8">Uncharacterized protein</fullName>
    </submittedName>
</protein>
<feature type="non-terminal residue" evidence="8">
    <location>
        <position position="1"/>
    </location>
</feature>
<evidence type="ECO:0000256" key="5">
    <source>
        <dbReference type="ARBA" id="ARBA00023134"/>
    </source>
</evidence>
<dbReference type="SMART" id="SM00177">
    <property type="entry name" value="ARF"/>
    <property type="match status" value="1"/>
</dbReference>
<evidence type="ECO:0000256" key="3">
    <source>
        <dbReference type="ARBA" id="ARBA00022741"/>
    </source>
</evidence>
<dbReference type="Pfam" id="PF00025">
    <property type="entry name" value="Arf"/>
    <property type="match status" value="2"/>
</dbReference>
<evidence type="ECO:0000256" key="1">
    <source>
        <dbReference type="ARBA" id="ARBA00010290"/>
    </source>
</evidence>
<dbReference type="InterPro" id="IPR006689">
    <property type="entry name" value="Small_GTPase_ARF/SAR"/>
</dbReference>
<proteinExistence type="inferred from homology"/>
<dbReference type="GO" id="GO:0005525">
    <property type="term" value="F:GTP binding"/>
    <property type="evidence" value="ECO:0007669"/>
    <property type="project" value="UniProtKB-KW"/>
</dbReference>
<evidence type="ECO:0000313" key="9">
    <source>
        <dbReference type="Proteomes" id="UP000279271"/>
    </source>
</evidence>
<name>A0A3M7KZU1_AUXPR</name>
<dbReference type="PROSITE" id="PS51417">
    <property type="entry name" value="ARF"/>
    <property type="match status" value="1"/>
</dbReference>
<feature type="binding site" evidence="6">
    <location>
        <begin position="2"/>
        <end position="9"/>
    </location>
    <ligand>
        <name>GTP</name>
        <dbReference type="ChEBI" id="CHEBI:37565"/>
    </ligand>
</feature>
<feature type="binding site" evidence="7">
    <location>
        <position position="9"/>
    </location>
    <ligand>
        <name>Mg(2+)</name>
        <dbReference type="ChEBI" id="CHEBI:18420"/>
    </ligand>
</feature>
<comment type="caution">
    <text evidence="8">The sequence shown here is derived from an EMBL/GenBank/DDBJ whole genome shotgun (WGS) entry which is preliminary data.</text>
</comment>
<dbReference type="InterPro" id="IPR024156">
    <property type="entry name" value="Small_GTPase_ARF"/>
</dbReference>
<dbReference type="Proteomes" id="UP000279271">
    <property type="component" value="Unassembled WGS sequence"/>
</dbReference>
<evidence type="ECO:0000313" key="8">
    <source>
        <dbReference type="EMBL" id="RMZ56028.1"/>
    </source>
</evidence>
<dbReference type="GO" id="GO:0016192">
    <property type="term" value="P:vesicle-mediated transport"/>
    <property type="evidence" value="ECO:0007669"/>
    <property type="project" value="UniProtKB-KW"/>
</dbReference>
<dbReference type="SUPFAM" id="SSF52540">
    <property type="entry name" value="P-loop containing nucleoside triphosphate hydrolases"/>
    <property type="match status" value="1"/>
</dbReference>
<keyword evidence="3 6" id="KW-0547">Nucleotide-binding</keyword>
<keyword evidence="2" id="KW-0519">Myristate</keyword>
<evidence type="ECO:0000256" key="4">
    <source>
        <dbReference type="ARBA" id="ARBA00022892"/>
    </source>
</evidence>
<evidence type="ECO:0000256" key="7">
    <source>
        <dbReference type="PIRSR" id="PIRSR606689-2"/>
    </source>
</evidence>
<dbReference type="GO" id="GO:0003924">
    <property type="term" value="F:GTPase activity"/>
    <property type="evidence" value="ECO:0007669"/>
    <property type="project" value="InterPro"/>
</dbReference>
<dbReference type="GO" id="GO:0046872">
    <property type="term" value="F:metal ion binding"/>
    <property type="evidence" value="ECO:0007669"/>
    <property type="project" value="UniProtKB-KW"/>
</dbReference>
<comment type="similarity">
    <text evidence="1">Belongs to the small GTPase superfamily. Arf family.</text>
</comment>
<keyword evidence="4" id="KW-0931">ER-Golgi transport</keyword>
<keyword evidence="7" id="KW-0479">Metal-binding</keyword>
<organism evidence="8 9">
    <name type="scientific">Auxenochlorella protothecoides</name>
    <name type="common">Green microalga</name>
    <name type="synonym">Chlorella protothecoides</name>
    <dbReference type="NCBI Taxonomy" id="3075"/>
    <lineage>
        <taxon>Eukaryota</taxon>
        <taxon>Viridiplantae</taxon>
        <taxon>Chlorophyta</taxon>
        <taxon>core chlorophytes</taxon>
        <taxon>Trebouxiophyceae</taxon>
        <taxon>Chlorellales</taxon>
        <taxon>Chlorellaceae</taxon>
        <taxon>Auxenochlorella</taxon>
    </lineage>
</organism>
<evidence type="ECO:0000256" key="6">
    <source>
        <dbReference type="PIRSR" id="PIRSR606689-1"/>
    </source>
</evidence>
<dbReference type="PANTHER" id="PTHR11711">
    <property type="entry name" value="ADP RIBOSYLATION FACTOR-RELATED"/>
    <property type="match status" value="1"/>
</dbReference>
<dbReference type="AlphaFoldDB" id="A0A3M7KZU1"/>
<dbReference type="InterPro" id="IPR027417">
    <property type="entry name" value="P-loop_NTPase"/>
</dbReference>
<keyword evidence="2" id="KW-0449">Lipoprotein</keyword>
<reference evidence="9" key="1">
    <citation type="journal article" date="2018" name="Algal Res.">
        <title>Characterization of plant carbon substrate utilization by Auxenochlorella protothecoides.</title>
        <authorList>
            <person name="Vogler B.W."/>
            <person name="Starkenburg S.R."/>
            <person name="Sudasinghe N."/>
            <person name="Schambach J.Y."/>
            <person name="Rollin J.A."/>
            <person name="Pattathil S."/>
            <person name="Barry A.N."/>
        </authorList>
    </citation>
    <scope>NUCLEOTIDE SEQUENCE [LARGE SCALE GENOMIC DNA]</scope>
    <source>
        <strain evidence="9">UTEX 25</strain>
    </source>
</reference>
<dbReference type="SMART" id="SM00178">
    <property type="entry name" value="SAR"/>
    <property type="match status" value="1"/>
</dbReference>
<gene>
    <name evidence="8" type="ORF">APUTEX25_004452</name>
</gene>